<dbReference type="EMBL" id="QJUP01000002">
    <property type="protein sequence ID" value="TBU99279.1"/>
    <property type="molecule type" value="Genomic_DNA"/>
</dbReference>
<dbReference type="GO" id="GO:0003677">
    <property type="term" value="F:DNA binding"/>
    <property type="evidence" value="ECO:0007669"/>
    <property type="project" value="UniProtKB-KW"/>
</dbReference>
<comment type="caution">
    <text evidence="4">The sequence shown here is derived from an EMBL/GenBank/DDBJ whole genome shotgun (WGS) entry which is preliminary data.</text>
</comment>
<accession>A0A4Q9REM1</accession>
<keyword evidence="5" id="KW-1185">Reference proteome</keyword>
<dbReference type="SUPFAM" id="SSF50956">
    <property type="entry name" value="Thermostable phytase (3-phytase)"/>
    <property type="match status" value="1"/>
</dbReference>
<gene>
    <name evidence="4" type="ORF">DNJ96_02930</name>
</gene>
<dbReference type="CDD" id="cd09971">
    <property type="entry name" value="SdiA-regulated"/>
    <property type="match status" value="1"/>
</dbReference>
<dbReference type="GO" id="GO:0005886">
    <property type="term" value="C:plasma membrane"/>
    <property type="evidence" value="ECO:0007669"/>
    <property type="project" value="UniProtKB-SubCell"/>
</dbReference>
<keyword evidence="2" id="KW-1003">Cell membrane</keyword>
<dbReference type="AlphaFoldDB" id="A0A4Q9REM1"/>
<dbReference type="Pfam" id="PF06977">
    <property type="entry name" value="SdiA-regulated"/>
    <property type="match status" value="1"/>
</dbReference>
<proteinExistence type="predicted"/>
<evidence type="ECO:0000313" key="5">
    <source>
        <dbReference type="Proteomes" id="UP000292639"/>
    </source>
</evidence>
<evidence type="ECO:0000256" key="3">
    <source>
        <dbReference type="ARBA" id="ARBA00023136"/>
    </source>
</evidence>
<evidence type="ECO:0000256" key="2">
    <source>
        <dbReference type="ARBA" id="ARBA00022475"/>
    </source>
</evidence>
<organism evidence="4 5">
    <name type="scientific">Stutzerimonas kirkiae</name>
    <dbReference type="NCBI Taxonomy" id="2211392"/>
    <lineage>
        <taxon>Bacteria</taxon>
        <taxon>Pseudomonadati</taxon>
        <taxon>Pseudomonadota</taxon>
        <taxon>Gammaproteobacteria</taxon>
        <taxon>Pseudomonadales</taxon>
        <taxon>Pseudomonadaceae</taxon>
        <taxon>Stutzerimonas</taxon>
    </lineage>
</organism>
<dbReference type="OrthoDB" id="6080098at2"/>
<comment type="subcellular location">
    <subcellularLocation>
        <location evidence="1">Cell membrane</location>
    </subcellularLocation>
</comment>
<keyword evidence="4" id="KW-0238">DNA-binding</keyword>
<keyword evidence="3" id="KW-0472">Membrane</keyword>
<dbReference type="RefSeq" id="WP_131182842.1">
    <property type="nucleotide sequence ID" value="NZ_QJUO01000001.1"/>
</dbReference>
<name>A0A4Q9REM1_9GAMM</name>
<evidence type="ECO:0000256" key="1">
    <source>
        <dbReference type="ARBA" id="ARBA00004236"/>
    </source>
</evidence>
<dbReference type="Proteomes" id="UP000292639">
    <property type="component" value="Unassembled WGS sequence"/>
</dbReference>
<dbReference type="InterPro" id="IPR009722">
    <property type="entry name" value="YjiK/CarP"/>
</dbReference>
<evidence type="ECO:0000313" key="4">
    <source>
        <dbReference type="EMBL" id="TBU99279.1"/>
    </source>
</evidence>
<protein>
    <submittedName>
        <fullName evidence="4">DNA-binding protein</fullName>
    </submittedName>
</protein>
<sequence length="312" mass="34965">MRRIAVRVGLLGMCAVLATAVIYLGQQHRAFERLWLGTRQSIAPLSDDSIRLADYRVVIEGHRLEGIDQVSALTFDPDRNSLFTVTNRNPELIELSLYGDVLRRIPLVGLEDPEAVEYVGLNRYVIADERRQKLVRVQLDDDTLKLDVSHLPMLDLSRREVGNKGFEGLAYDIAGQRLFVGQERDPMRIIEVHGYSGGPFNDALSMELDEMRDRSLLMRDLSSLQFDERTGHLLALSDESRVLLELDRQGRALGTLSLLMGQHGLKQSIPQAEGVTMGSDGAIYMVSEPNLFYVFRKPDSVSEPITAQPTGS</sequence>
<reference evidence="4 5" key="1">
    <citation type="submission" date="2018-06" db="EMBL/GenBank/DDBJ databases">
        <title>Three novel Pseudomonas species isolated from symptomatic oak.</title>
        <authorList>
            <person name="Bueno-Gonzalez V."/>
            <person name="Brady C."/>
        </authorList>
    </citation>
    <scope>NUCLEOTIDE SEQUENCE [LARGE SCALE GENOMIC DNA]</scope>
    <source>
        <strain evidence="4 5">P17C</strain>
    </source>
</reference>